<keyword evidence="19" id="KW-1185">Reference proteome</keyword>
<evidence type="ECO:0000256" key="7">
    <source>
        <dbReference type="ARBA" id="ARBA00022692"/>
    </source>
</evidence>
<evidence type="ECO:0000256" key="5">
    <source>
        <dbReference type="ARBA" id="ARBA00022676"/>
    </source>
</evidence>
<comment type="cofactor">
    <cofactor evidence="1 16">
        <name>Mn(2+)</name>
        <dbReference type="ChEBI" id="CHEBI:29035"/>
    </cofactor>
</comment>
<protein>
    <recommendedName>
        <fullName evidence="16">Polypeptide N-acetylgalactosaminyltransferase</fullName>
        <ecNumber evidence="16">2.4.1.-</ecNumber>
    </recommendedName>
    <alternativeName>
        <fullName evidence="16">Protein-UDP acetylgalactosaminyltransferase</fullName>
    </alternativeName>
</protein>
<dbReference type="Pfam" id="PF00652">
    <property type="entry name" value="Ricin_B_lectin"/>
    <property type="match status" value="1"/>
</dbReference>
<keyword evidence="6 16" id="KW-0808">Transferase</keyword>
<dbReference type="SUPFAM" id="SSF53448">
    <property type="entry name" value="Nucleotide-diphospho-sugar transferases"/>
    <property type="match status" value="1"/>
</dbReference>
<evidence type="ECO:0000256" key="4">
    <source>
        <dbReference type="ARBA" id="ARBA00005680"/>
    </source>
</evidence>
<dbReference type="GO" id="GO:0030246">
    <property type="term" value="F:carbohydrate binding"/>
    <property type="evidence" value="ECO:0007669"/>
    <property type="project" value="UniProtKB-KW"/>
</dbReference>
<proteinExistence type="inferred from homology"/>
<dbReference type="PANTHER" id="PTHR11675:SF36">
    <property type="entry name" value="POLYPEPTIDE N-ACETYLGALACTOSAMINYLTRANSFERASE 15"/>
    <property type="match status" value="1"/>
</dbReference>
<dbReference type="Proteomes" id="UP001165289">
    <property type="component" value="Unassembled WGS sequence"/>
</dbReference>
<keyword evidence="12 16" id="KW-0333">Golgi apparatus</keyword>
<dbReference type="SUPFAM" id="SSF50370">
    <property type="entry name" value="Ricin B-like lectins"/>
    <property type="match status" value="1"/>
</dbReference>
<dbReference type="Gene3D" id="2.80.10.50">
    <property type="match status" value="1"/>
</dbReference>
<evidence type="ECO:0000256" key="9">
    <source>
        <dbReference type="ARBA" id="ARBA00022734"/>
    </source>
</evidence>
<evidence type="ECO:0000256" key="12">
    <source>
        <dbReference type="ARBA" id="ARBA00023034"/>
    </source>
</evidence>
<evidence type="ECO:0000256" key="1">
    <source>
        <dbReference type="ARBA" id="ARBA00001936"/>
    </source>
</evidence>
<dbReference type="GO" id="GO:0000139">
    <property type="term" value="C:Golgi membrane"/>
    <property type="evidence" value="ECO:0007669"/>
    <property type="project" value="UniProtKB-SubCell"/>
</dbReference>
<gene>
    <name evidence="18" type="ORF">LOD99_13042</name>
</gene>
<dbReference type="EMBL" id="JAKMXF010000365">
    <property type="protein sequence ID" value="KAI6645779.1"/>
    <property type="molecule type" value="Genomic_DNA"/>
</dbReference>
<evidence type="ECO:0000256" key="11">
    <source>
        <dbReference type="ARBA" id="ARBA00022989"/>
    </source>
</evidence>
<dbReference type="FunFam" id="3.90.550.10:FF:000021">
    <property type="entry name" value="Polypeptide N-acetylgalactosaminyltransferase"/>
    <property type="match status" value="1"/>
</dbReference>
<dbReference type="InterPro" id="IPR029044">
    <property type="entry name" value="Nucleotide-diphossugar_trans"/>
</dbReference>
<keyword evidence="14 16" id="KW-1015">Disulfide bond</keyword>
<keyword evidence="11 16" id="KW-1133">Transmembrane helix</keyword>
<comment type="pathway">
    <text evidence="3 16">Protein modification; protein glycosylation.</text>
</comment>
<feature type="transmembrane region" description="Helical" evidence="16">
    <location>
        <begin position="7"/>
        <end position="28"/>
    </location>
</feature>
<keyword evidence="5 16" id="KW-0328">Glycosyltransferase</keyword>
<evidence type="ECO:0000256" key="8">
    <source>
        <dbReference type="ARBA" id="ARBA00022723"/>
    </source>
</evidence>
<evidence type="ECO:0000259" key="17">
    <source>
        <dbReference type="SMART" id="SM00458"/>
    </source>
</evidence>
<dbReference type="PANTHER" id="PTHR11675">
    <property type="entry name" value="N-ACETYLGALACTOSAMINYLTRANSFERASE"/>
    <property type="match status" value="1"/>
</dbReference>
<keyword evidence="8" id="KW-0479">Metal-binding</keyword>
<reference evidence="18 19" key="1">
    <citation type="journal article" date="2023" name="BMC Biol.">
        <title>The compact genome of the sponge Oopsacas minuta (Hexactinellida) is lacking key metazoan core genes.</title>
        <authorList>
            <person name="Santini S."/>
            <person name="Schenkelaars Q."/>
            <person name="Jourda C."/>
            <person name="Duchesne M."/>
            <person name="Belahbib H."/>
            <person name="Rocher C."/>
            <person name="Selva M."/>
            <person name="Riesgo A."/>
            <person name="Vervoort M."/>
            <person name="Leys S.P."/>
            <person name="Kodjabachian L."/>
            <person name="Le Bivic A."/>
            <person name="Borchiellini C."/>
            <person name="Claverie J.M."/>
            <person name="Renard E."/>
        </authorList>
    </citation>
    <scope>NUCLEOTIDE SEQUENCE [LARGE SCALE GENOMIC DNA]</scope>
    <source>
        <strain evidence="18">SPO-2</strain>
    </source>
</reference>
<evidence type="ECO:0000256" key="6">
    <source>
        <dbReference type="ARBA" id="ARBA00022679"/>
    </source>
</evidence>
<evidence type="ECO:0000256" key="3">
    <source>
        <dbReference type="ARBA" id="ARBA00004922"/>
    </source>
</evidence>
<organism evidence="18 19">
    <name type="scientific">Oopsacas minuta</name>
    <dbReference type="NCBI Taxonomy" id="111878"/>
    <lineage>
        <taxon>Eukaryota</taxon>
        <taxon>Metazoa</taxon>
        <taxon>Porifera</taxon>
        <taxon>Hexactinellida</taxon>
        <taxon>Hexasterophora</taxon>
        <taxon>Lyssacinosida</taxon>
        <taxon>Leucopsacidae</taxon>
        <taxon>Oopsacas</taxon>
    </lineage>
</organism>
<evidence type="ECO:0000256" key="13">
    <source>
        <dbReference type="ARBA" id="ARBA00023136"/>
    </source>
</evidence>
<feature type="domain" description="Ricin B lectin" evidence="17">
    <location>
        <begin position="428"/>
        <end position="548"/>
    </location>
</feature>
<dbReference type="InterPro" id="IPR045885">
    <property type="entry name" value="GalNAc-T"/>
</dbReference>
<comment type="subcellular location">
    <subcellularLocation>
        <location evidence="2 16">Golgi apparatus membrane</location>
        <topology evidence="2 16">Single-pass type II membrane protein</topology>
    </subcellularLocation>
</comment>
<keyword evidence="9 16" id="KW-0430">Lectin</keyword>
<evidence type="ECO:0000256" key="14">
    <source>
        <dbReference type="ARBA" id="ARBA00023157"/>
    </source>
</evidence>
<dbReference type="Pfam" id="PF00535">
    <property type="entry name" value="Glycos_transf_2"/>
    <property type="match status" value="1"/>
</dbReference>
<evidence type="ECO:0000256" key="10">
    <source>
        <dbReference type="ARBA" id="ARBA00022968"/>
    </source>
</evidence>
<dbReference type="SMART" id="SM00458">
    <property type="entry name" value="RICIN"/>
    <property type="match status" value="1"/>
</dbReference>
<dbReference type="GO" id="GO:0004653">
    <property type="term" value="F:polypeptide N-acetylgalactosaminyltransferase activity"/>
    <property type="evidence" value="ECO:0007669"/>
    <property type="project" value="TreeGrafter"/>
</dbReference>
<accession>A0AAV7JAQ4</accession>
<keyword evidence="15 16" id="KW-0464">Manganese</keyword>
<dbReference type="GO" id="GO:0046872">
    <property type="term" value="F:metal ion binding"/>
    <property type="evidence" value="ECO:0007669"/>
    <property type="project" value="UniProtKB-KW"/>
</dbReference>
<comment type="caution">
    <text evidence="18">The sequence shown here is derived from an EMBL/GenBank/DDBJ whole genome shotgun (WGS) entry which is preliminary data.</text>
</comment>
<evidence type="ECO:0000256" key="16">
    <source>
        <dbReference type="RuleBase" id="RU361242"/>
    </source>
</evidence>
<dbReference type="InterPro" id="IPR035992">
    <property type="entry name" value="Ricin_B-like_lectins"/>
</dbReference>
<dbReference type="InterPro" id="IPR000772">
    <property type="entry name" value="Ricin_B_lectin"/>
</dbReference>
<comment type="similarity">
    <text evidence="4 16">Belongs to the glycosyltransferase 2 family. GalNAc-T subfamily.</text>
</comment>
<name>A0AAV7JAQ4_9METZ</name>
<keyword evidence="7 16" id="KW-0812">Transmembrane</keyword>
<sequence>MKKLFRFLTSCIIISILLLTTLTLWLFIPSTTDPYLHFPDDLRQNPLLQRNPDSPEAEGPFNLGNLMYFDEKSYIDGTRIKPGQDPYGKNAFNQEVSDDIPAGRQISDQRQVQCKIQNYQIAGLPATSVVICYHNEARSTLLRTVVSILDRSPPELIKEIILVDDFSDDIETGRLLLTIPKVQLIRTEKREGLVRARVMGANAATAPVLTFLDSHCECSPVWLQPLLQRIVEKRNIIVSPIIDIISMDNFKYISASSELKGGFDWNLHFKWDTLTNRDKQNRLSSIDPISTPMIAGGLFSVERNYFFDIGSYDKDMDIWGGENFEISFRVWQCHGAVEIIPCSRVGHVFRKKHPYTFPEGNGPTYTKNTKRAAEVWMDGYKEYYYAARPGARGFPAGDLTERKKLRADLNCKSFRWYLENIYPEMLPSTDQRIGVIKNIDNYCLDTLGHTSHGSTVGLYPCHGEGGNQNWMTSDKHEIKNENACLCADGTFTNLLITFCSDKPECAWDLSEHTVKLLNGNKCFTRSPDNTFVVLETCQDTPTQYWEFSSLLIAP</sequence>
<keyword evidence="13 16" id="KW-0472">Membrane</keyword>
<evidence type="ECO:0000256" key="15">
    <source>
        <dbReference type="ARBA" id="ARBA00023211"/>
    </source>
</evidence>
<dbReference type="GO" id="GO:0006493">
    <property type="term" value="P:protein O-linked glycosylation"/>
    <property type="evidence" value="ECO:0007669"/>
    <property type="project" value="TreeGrafter"/>
</dbReference>
<dbReference type="PROSITE" id="PS50231">
    <property type="entry name" value="RICIN_B_LECTIN"/>
    <property type="match status" value="1"/>
</dbReference>
<dbReference type="CDD" id="cd02510">
    <property type="entry name" value="pp-GalNAc-T"/>
    <property type="match status" value="1"/>
</dbReference>
<evidence type="ECO:0000256" key="2">
    <source>
        <dbReference type="ARBA" id="ARBA00004323"/>
    </source>
</evidence>
<dbReference type="InterPro" id="IPR001173">
    <property type="entry name" value="Glyco_trans_2-like"/>
</dbReference>
<dbReference type="AlphaFoldDB" id="A0AAV7JAQ4"/>
<evidence type="ECO:0000313" key="18">
    <source>
        <dbReference type="EMBL" id="KAI6645779.1"/>
    </source>
</evidence>
<keyword evidence="10" id="KW-0735">Signal-anchor</keyword>
<dbReference type="Gene3D" id="3.90.550.10">
    <property type="entry name" value="Spore Coat Polysaccharide Biosynthesis Protein SpsA, Chain A"/>
    <property type="match status" value="1"/>
</dbReference>
<dbReference type="EC" id="2.4.1.-" evidence="16"/>
<evidence type="ECO:0000313" key="19">
    <source>
        <dbReference type="Proteomes" id="UP001165289"/>
    </source>
</evidence>